<name>A0A6B0QQS2_9CETA</name>
<protein>
    <submittedName>
        <fullName evidence="3">Uncharacterized protein</fullName>
    </submittedName>
</protein>
<reference evidence="3" key="1">
    <citation type="submission" date="2019-10" db="EMBL/GenBank/DDBJ databases">
        <title>The sequence and de novo assembly of the wild yak genome.</title>
        <authorList>
            <person name="Liu Y."/>
        </authorList>
    </citation>
    <scope>NUCLEOTIDE SEQUENCE [LARGE SCALE GENOMIC DNA]</scope>
    <source>
        <strain evidence="3">WY2019</strain>
    </source>
</reference>
<dbReference type="GO" id="GO:0005525">
    <property type="term" value="F:GTP binding"/>
    <property type="evidence" value="ECO:0007669"/>
    <property type="project" value="UniProtKB-KW"/>
</dbReference>
<sequence length="68" mass="7818">MKVIPGLWIADVRTDRGSDVIMLLVSNKMDLANKRQMTTEEGKQHAEELSTMFIKTRAKTGYSMKRLF</sequence>
<dbReference type="Pfam" id="PF00071">
    <property type="entry name" value="Ras"/>
    <property type="match status" value="1"/>
</dbReference>
<dbReference type="Proteomes" id="UP000322234">
    <property type="component" value="Unassembled WGS sequence"/>
</dbReference>
<comment type="caution">
    <text evidence="3">The sequence shown here is derived from an EMBL/GenBank/DDBJ whole genome shotgun (WGS) entry which is preliminary data.</text>
</comment>
<dbReference type="SUPFAM" id="SSF52540">
    <property type="entry name" value="P-loop containing nucleoside triphosphate hydrolases"/>
    <property type="match status" value="1"/>
</dbReference>
<dbReference type="AlphaFoldDB" id="A0A6B0QQS2"/>
<evidence type="ECO:0000313" key="3">
    <source>
        <dbReference type="EMBL" id="MXQ80059.1"/>
    </source>
</evidence>
<evidence type="ECO:0000256" key="2">
    <source>
        <dbReference type="ARBA" id="ARBA00023134"/>
    </source>
</evidence>
<dbReference type="Gene3D" id="3.40.50.300">
    <property type="entry name" value="P-loop containing nucleotide triphosphate hydrolases"/>
    <property type="match status" value="1"/>
</dbReference>
<dbReference type="PANTHER" id="PTHR47977">
    <property type="entry name" value="RAS-RELATED PROTEIN RAB"/>
    <property type="match status" value="1"/>
</dbReference>
<gene>
    <name evidence="3" type="ORF">E5288_WYG013710</name>
</gene>
<keyword evidence="4" id="KW-1185">Reference proteome</keyword>
<evidence type="ECO:0000256" key="1">
    <source>
        <dbReference type="ARBA" id="ARBA00022741"/>
    </source>
</evidence>
<dbReference type="InterPro" id="IPR027417">
    <property type="entry name" value="P-loop_NTPase"/>
</dbReference>
<dbReference type="EMBL" id="VBQZ03000003">
    <property type="protein sequence ID" value="MXQ80059.1"/>
    <property type="molecule type" value="Genomic_DNA"/>
</dbReference>
<evidence type="ECO:0000313" key="4">
    <source>
        <dbReference type="Proteomes" id="UP000322234"/>
    </source>
</evidence>
<dbReference type="InterPro" id="IPR050227">
    <property type="entry name" value="Rab"/>
</dbReference>
<dbReference type="InterPro" id="IPR001806">
    <property type="entry name" value="Small_GTPase"/>
</dbReference>
<accession>A0A6B0QQS2</accession>
<keyword evidence="2" id="KW-0342">GTP-binding</keyword>
<organism evidence="3 4">
    <name type="scientific">Bos mutus</name>
    <name type="common">wild yak</name>
    <dbReference type="NCBI Taxonomy" id="72004"/>
    <lineage>
        <taxon>Eukaryota</taxon>
        <taxon>Metazoa</taxon>
        <taxon>Chordata</taxon>
        <taxon>Craniata</taxon>
        <taxon>Vertebrata</taxon>
        <taxon>Euteleostomi</taxon>
        <taxon>Mammalia</taxon>
        <taxon>Eutheria</taxon>
        <taxon>Laurasiatheria</taxon>
        <taxon>Artiodactyla</taxon>
        <taxon>Ruminantia</taxon>
        <taxon>Pecora</taxon>
        <taxon>Bovidae</taxon>
        <taxon>Bovinae</taxon>
        <taxon>Bos</taxon>
    </lineage>
</organism>
<proteinExistence type="predicted"/>
<dbReference type="PRINTS" id="PR00449">
    <property type="entry name" value="RASTRNSFRMNG"/>
</dbReference>
<keyword evidence="1" id="KW-0547">Nucleotide-binding</keyword>
<dbReference type="PROSITE" id="PS51419">
    <property type="entry name" value="RAB"/>
    <property type="match status" value="1"/>
</dbReference>
<dbReference type="GO" id="GO:0003924">
    <property type="term" value="F:GTPase activity"/>
    <property type="evidence" value="ECO:0007669"/>
    <property type="project" value="InterPro"/>
</dbReference>